<dbReference type="PATRIC" id="fig|303541.3.peg.88"/>
<dbReference type="AlphaFoldDB" id="A0A0F4LQ38"/>
<keyword evidence="2" id="KW-1185">Reference proteome</keyword>
<dbReference type="Proteomes" id="UP000033682">
    <property type="component" value="Unassembled WGS sequence"/>
</dbReference>
<comment type="caution">
    <text evidence="1">The sequence shown here is derived from an EMBL/GenBank/DDBJ whole genome shotgun (WGS) entry which is preliminary data.</text>
</comment>
<accession>A0A0F4LQ38</accession>
<protein>
    <submittedName>
        <fullName evidence="1">Uncharacterized protein</fullName>
    </submittedName>
</protein>
<organism evidence="1 2">
    <name type="scientific">Lactobacillus apis</name>
    <dbReference type="NCBI Taxonomy" id="303541"/>
    <lineage>
        <taxon>Bacteria</taxon>
        <taxon>Bacillati</taxon>
        <taxon>Bacillota</taxon>
        <taxon>Bacilli</taxon>
        <taxon>Lactobacillales</taxon>
        <taxon>Lactobacillaceae</taxon>
        <taxon>Lactobacillus</taxon>
    </lineage>
</organism>
<keyword evidence="1" id="KW-0614">Plasmid</keyword>
<sequence length="111" mass="12543">MSLTITIKKISNDESSISIFVKNVWVDWSAKAIPVKAAGGTKSAYQRDVRADNLLRTLLDKFCNVTDETTLSEAKDELLKALGDADFNECLQVDKWTKSLVFDMTYQKVYE</sequence>
<evidence type="ECO:0000313" key="1">
    <source>
        <dbReference type="EMBL" id="KJY59681.1"/>
    </source>
</evidence>
<name>A0A0F4LQ38_9LACO</name>
<geneLocation type="plasmid" evidence="1">
    <name>pHma11p1</name>
</geneLocation>
<dbReference type="HOGENOM" id="CLU_2155058_0_0_9"/>
<dbReference type="EMBL" id="JXLG01000016">
    <property type="protein sequence ID" value="KJY59681.1"/>
    <property type="molecule type" value="Genomic_DNA"/>
</dbReference>
<evidence type="ECO:0000313" key="2">
    <source>
        <dbReference type="Proteomes" id="UP000033682"/>
    </source>
</evidence>
<reference evidence="1 2" key="1">
    <citation type="submission" date="2015-01" db="EMBL/GenBank/DDBJ databases">
        <title>Comparative genomics of the lactic acid bacteria isolated from the honey bee gut.</title>
        <authorList>
            <person name="Ellegaard K.M."/>
            <person name="Tamarit D."/>
            <person name="Javelind E."/>
            <person name="Olofsson T."/>
            <person name="Andersson S.G."/>
            <person name="Vasquez A."/>
        </authorList>
    </citation>
    <scope>NUCLEOTIDE SEQUENCE [LARGE SCALE GENOMIC DNA]</scope>
    <source>
        <strain evidence="1 2">Hma11</strain>
        <plasmid evidence="1">pHma11p1</plasmid>
    </source>
</reference>
<proteinExistence type="predicted"/>
<dbReference type="RefSeq" id="WP_046308348.1">
    <property type="nucleotide sequence ID" value="NZ_KQ034005.1"/>
</dbReference>
<gene>
    <name evidence="1" type="ORF">JF72_15150</name>
</gene>